<dbReference type="AlphaFoldDB" id="A0A7Z7IID5"/>
<organism evidence="2 3">
    <name type="scientific">Mycobacterium simulans</name>
    <dbReference type="NCBI Taxonomy" id="627089"/>
    <lineage>
        <taxon>Bacteria</taxon>
        <taxon>Bacillati</taxon>
        <taxon>Actinomycetota</taxon>
        <taxon>Actinomycetes</taxon>
        <taxon>Mycobacteriales</taxon>
        <taxon>Mycobacteriaceae</taxon>
        <taxon>Mycobacterium</taxon>
    </lineage>
</organism>
<dbReference type="Proteomes" id="UP000554965">
    <property type="component" value="Unassembled WGS sequence"/>
</dbReference>
<evidence type="ECO:0000256" key="1">
    <source>
        <dbReference type="SAM" id="MobiDB-lite"/>
    </source>
</evidence>
<reference evidence="2 3" key="1">
    <citation type="submission" date="2017-10" db="EMBL/GenBank/DDBJ databases">
        <authorList>
            <consortium name="Urmite Genomes"/>
        </authorList>
    </citation>
    <scope>NUCLEOTIDE SEQUENCE [LARGE SCALE GENOMIC DNA]</scope>
    <source>
        <strain evidence="2 3">FB-527</strain>
    </source>
</reference>
<name>A0A7Z7IID5_9MYCO</name>
<gene>
    <name evidence="2" type="ORF">MSIMFB_00771</name>
</gene>
<evidence type="ECO:0000313" key="3">
    <source>
        <dbReference type="Proteomes" id="UP000554965"/>
    </source>
</evidence>
<protein>
    <submittedName>
        <fullName evidence="2">Uncharacterized protein</fullName>
    </submittedName>
</protein>
<proteinExistence type="predicted"/>
<sequence length="85" mass="8773">MTSISLARCAPLVEQGRWLGVGHCGAEGQDMCDGIGDGAAQTVGSQRRRPVDRDPPAAANDVDDRLDARQVIAQGGAADLILTAS</sequence>
<accession>A0A7Z7IID5</accession>
<feature type="region of interest" description="Disordered" evidence="1">
    <location>
        <begin position="36"/>
        <end position="65"/>
    </location>
</feature>
<comment type="caution">
    <text evidence="2">The sequence shown here is derived from an EMBL/GenBank/DDBJ whole genome shotgun (WGS) entry which is preliminary data.</text>
</comment>
<dbReference type="EMBL" id="OCTY01000002">
    <property type="protein sequence ID" value="SOJ53270.1"/>
    <property type="molecule type" value="Genomic_DNA"/>
</dbReference>
<evidence type="ECO:0000313" key="2">
    <source>
        <dbReference type="EMBL" id="SOJ53270.1"/>
    </source>
</evidence>
<keyword evidence="3" id="KW-1185">Reference proteome</keyword>